<protein>
    <submittedName>
        <fullName evidence="2">Uncharacterized protein</fullName>
    </submittedName>
</protein>
<proteinExistence type="predicted"/>
<feature type="region of interest" description="Disordered" evidence="1">
    <location>
        <begin position="129"/>
        <end position="249"/>
    </location>
</feature>
<dbReference type="EMBL" id="KV919065">
    <property type="protein sequence ID" value="OSX72371.1"/>
    <property type="molecule type" value="Genomic_DNA"/>
</dbReference>
<feature type="region of interest" description="Disordered" evidence="1">
    <location>
        <begin position="61"/>
        <end position="111"/>
    </location>
</feature>
<reference evidence="2 3" key="1">
    <citation type="submission" date="2017-03" db="EMBL/GenBank/DDBJ databases">
        <title>WGS assembly of Porphyra umbilicalis.</title>
        <authorList>
            <person name="Brawley S.H."/>
            <person name="Blouin N.A."/>
            <person name="Ficko-Blean E."/>
            <person name="Wheeler G.L."/>
            <person name="Lohr M."/>
            <person name="Goodson H.V."/>
            <person name="Jenkins J.W."/>
            <person name="Blaby-Haas C.E."/>
            <person name="Helliwell K.E."/>
            <person name="Chan C."/>
            <person name="Marriage T."/>
            <person name="Bhattacharya D."/>
            <person name="Klein A.S."/>
            <person name="Badis Y."/>
            <person name="Brodie J."/>
            <person name="Cao Y."/>
            <person name="Collen J."/>
            <person name="Dittami S.M."/>
            <person name="Gachon C.M."/>
            <person name="Green B.R."/>
            <person name="Karpowicz S."/>
            <person name="Kim J.W."/>
            <person name="Kudahl U."/>
            <person name="Lin S."/>
            <person name="Michel G."/>
            <person name="Mittag M."/>
            <person name="Olson B.J."/>
            <person name="Pangilinan J."/>
            <person name="Peng Y."/>
            <person name="Qiu H."/>
            <person name="Shu S."/>
            <person name="Singer J.T."/>
            <person name="Smith A.G."/>
            <person name="Sprecher B.N."/>
            <person name="Wagner V."/>
            <person name="Wang W."/>
            <person name="Wang Z.-Y."/>
            <person name="Yan J."/>
            <person name="Yarish C."/>
            <person name="Zoeuner-Riek S."/>
            <person name="Zhuang Y."/>
            <person name="Zou Y."/>
            <person name="Lindquist E.A."/>
            <person name="Grimwood J."/>
            <person name="Barry K."/>
            <person name="Rokhsar D.S."/>
            <person name="Schmutz J."/>
            <person name="Stiller J.W."/>
            <person name="Grossman A.R."/>
            <person name="Prochnik S.E."/>
        </authorList>
    </citation>
    <scope>NUCLEOTIDE SEQUENCE [LARGE SCALE GENOMIC DNA]</scope>
    <source>
        <strain evidence="2">4086291</strain>
    </source>
</reference>
<evidence type="ECO:0000313" key="3">
    <source>
        <dbReference type="Proteomes" id="UP000218209"/>
    </source>
</evidence>
<keyword evidence="3" id="KW-1185">Reference proteome</keyword>
<evidence type="ECO:0000313" key="2">
    <source>
        <dbReference type="EMBL" id="OSX72371.1"/>
    </source>
</evidence>
<accession>A0A1X6NUU4</accession>
<feature type="region of interest" description="Disordered" evidence="1">
    <location>
        <begin position="1"/>
        <end position="48"/>
    </location>
</feature>
<organism evidence="2 3">
    <name type="scientific">Porphyra umbilicalis</name>
    <name type="common">Purple laver</name>
    <name type="synonym">Red alga</name>
    <dbReference type="NCBI Taxonomy" id="2786"/>
    <lineage>
        <taxon>Eukaryota</taxon>
        <taxon>Rhodophyta</taxon>
        <taxon>Bangiophyceae</taxon>
        <taxon>Bangiales</taxon>
        <taxon>Bangiaceae</taxon>
        <taxon>Porphyra</taxon>
    </lineage>
</organism>
<feature type="compositionally biased region" description="Basic residues" evidence="1">
    <location>
        <begin position="67"/>
        <end position="78"/>
    </location>
</feature>
<feature type="compositionally biased region" description="Pro residues" evidence="1">
    <location>
        <begin position="21"/>
        <end position="32"/>
    </location>
</feature>
<dbReference type="Proteomes" id="UP000218209">
    <property type="component" value="Unassembled WGS sequence"/>
</dbReference>
<sequence length="249" mass="26822">MSSAASCRARQRRATEGSHPPRSPASPPPPPRWRPRRVVGGTAPSRSGCCADGGCLRACWGPTSSAQRRRARRCRRQRLCPTGAPPHRLRSRPRPARSPRLGPQREQRRCQHARHIPPLVYWGGGDLTKVPGHVQRPRPPAGPALGSRGVARRGGSKRVARPAPLPAPLHRNGRAADGTSTRDETRTRGGGGRAWNTGAAPAGASEAGTGTAREEPAVGGWATEKGGEGPMRPLRGSRPSSRQYRVWRW</sequence>
<name>A0A1X6NUU4_PORUM</name>
<dbReference type="AlphaFoldDB" id="A0A1X6NUU4"/>
<feature type="compositionally biased region" description="Basic residues" evidence="1">
    <location>
        <begin position="87"/>
        <end position="97"/>
    </location>
</feature>
<evidence type="ECO:0000256" key="1">
    <source>
        <dbReference type="SAM" id="MobiDB-lite"/>
    </source>
</evidence>
<feature type="compositionally biased region" description="Basic residues" evidence="1">
    <location>
        <begin position="150"/>
        <end position="160"/>
    </location>
</feature>
<gene>
    <name evidence="2" type="ORF">BU14_0442s0006</name>
</gene>